<proteinExistence type="predicted"/>
<accession>A0A0E9PWD4</accession>
<name>A0A0E9PWD4_ANGAN</name>
<sequence>MADKCWVLLTRLCSNRHRLC</sequence>
<dbReference type="EMBL" id="GBXM01100182">
    <property type="protein sequence ID" value="JAH08395.1"/>
    <property type="molecule type" value="Transcribed_RNA"/>
</dbReference>
<reference evidence="1" key="1">
    <citation type="submission" date="2014-11" db="EMBL/GenBank/DDBJ databases">
        <authorList>
            <person name="Amaro Gonzalez C."/>
        </authorList>
    </citation>
    <scope>NUCLEOTIDE SEQUENCE</scope>
</reference>
<protein>
    <submittedName>
        <fullName evidence="1">Uncharacterized protein</fullName>
    </submittedName>
</protein>
<dbReference type="AlphaFoldDB" id="A0A0E9PWD4"/>
<evidence type="ECO:0000313" key="1">
    <source>
        <dbReference type="EMBL" id="JAH08395.1"/>
    </source>
</evidence>
<organism evidence="1">
    <name type="scientific">Anguilla anguilla</name>
    <name type="common">European freshwater eel</name>
    <name type="synonym">Muraena anguilla</name>
    <dbReference type="NCBI Taxonomy" id="7936"/>
    <lineage>
        <taxon>Eukaryota</taxon>
        <taxon>Metazoa</taxon>
        <taxon>Chordata</taxon>
        <taxon>Craniata</taxon>
        <taxon>Vertebrata</taxon>
        <taxon>Euteleostomi</taxon>
        <taxon>Actinopterygii</taxon>
        <taxon>Neopterygii</taxon>
        <taxon>Teleostei</taxon>
        <taxon>Anguilliformes</taxon>
        <taxon>Anguillidae</taxon>
        <taxon>Anguilla</taxon>
    </lineage>
</organism>
<reference evidence="1" key="2">
    <citation type="journal article" date="2015" name="Fish Shellfish Immunol.">
        <title>Early steps in the European eel (Anguilla anguilla)-Vibrio vulnificus interaction in the gills: Role of the RtxA13 toxin.</title>
        <authorList>
            <person name="Callol A."/>
            <person name="Pajuelo D."/>
            <person name="Ebbesson L."/>
            <person name="Teles M."/>
            <person name="MacKenzie S."/>
            <person name="Amaro C."/>
        </authorList>
    </citation>
    <scope>NUCLEOTIDE SEQUENCE</scope>
</reference>